<dbReference type="PROSITE" id="PS00028">
    <property type="entry name" value="ZINC_FINGER_C2H2_1"/>
    <property type="match status" value="7"/>
</dbReference>
<reference evidence="10 11" key="2">
    <citation type="journal article" date="2004" name="Trends Parasitol.">
        <title>The Anopheles gambiae genome: an update.</title>
        <authorList>
            <person name="Mongin E."/>
            <person name="Louis C."/>
            <person name="Holt R.A."/>
            <person name="Birney E."/>
            <person name="Collins F.H."/>
        </authorList>
    </citation>
    <scope>NUCLEOTIDE SEQUENCE [LARGE SCALE GENOMIC DNA]</scope>
    <source>
        <strain evidence="10 11">PEST</strain>
    </source>
</reference>
<sequence length="654" mass="74417">MDMKDEEYPSTAAFESEWCRVCVSEPEAIHGMDEMIDADHSVSLNMMLEAMFPMFASPEGKDSPTTQQHLPTKACDSCKHKIMIAYGLYLLLIESEERLQRYLGEAPRSCTDDEKAEQSCAPYEVLIECSFDDGETALSREEEPPALRPLEALDEESVPRKRGRPRTRPLPQTTTVLVEEDKGPKRMSKQDRINESVTEEEQMVLEEDIVLLDESTGEQTSQPVAKKRGRKPKVRADSTDQLDESTTEQTIEPPVAKKRGRKPKVRAESTDQLDDSTAEQTVEPPVAKKRGRKPKIKPEPAEGDESSTEGRKERKQSATIKVEAAEYLSDQGGSGVELESKVDVYKCQLCEGPTYGSPIELTDHLKAEHPDLIRTCDKCPKVFMTEAAYQHHQYCHATLRSYFCMFCDKGFQTENLLKSHTKSHTEMAEFLCSLCGKKFNNKSNLRQHLVRHTGVKPWACTQCPSRFCTKGALNLHQRTHSKLRPFSCDICGSQFHTRYSLIKHQLIHTGERPYSCDLCPMRFVSTYHVKRHMLTHTGEKPFKCTYCERSFAQSNDMVKHMKTHVGENPYQCDRCEASFRLLTDLRNHYKETCTPVDKGAGSSADEGKAIRFTSTSILKMRYEKEMGQYSEQRYEESAGQRKVMAEATEFPAME</sequence>
<dbReference type="SUPFAM" id="SSF57667">
    <property type="entry name" value="beta-beta-alpha zinc fingers"/>
    <property type="match status" value="5"/>
</dbReference>
<dbReference type="EMBL" id="AAAB01008823">
    <property type="status" value="NOT_ANNOTATED_CDS"/>
    <property type="molecule type" value="Genomic_DNA"/>
</dbReference>
<dbReference type="FunFam" id="3.30.160.60:FF:000100">
    <property type="entry name" value="Zinc finger 45-like"/>
    <property type="match status" value="1"/>
</dbReference>
<dbReference type="Proteomes" id="UP000007062">
    <property type="component" value="Chromosome 3L"/>
</dbReference>
<evidence type="ECO:0000313" key="10">
    <source>
        <dbReference type="EnsemblMetazoa" id="AGAP029731-PA"/>
    </source>
</evidence>
<dbReference type="PANTHER" id="PTHR24409:SF295">
    <property type="entry name" value="AZ2-RELATED"/>
    <property type="match status" value="1"/>
</dbReference>
<dbReference type="InterPro" id="IPR013087">
    <property type="entry name" value="Znf_C2H2_type"/>
</dbReference>
<feature type="domain" description="C2H2-type" evidence="9">
    <location>
        <begin position="374"/>
        <end position="401"/>
    </location>
</feature>
<dbReference type="GO" id="GO:0008270">
    <property type="term" value="F:zinc ion binding"/>
    <property type="evidence" value="ECO:0007669"/>
    <property type="project" value="UniProtKB-KW"/>
</dbReference>
<proteinExistence type="predicted"/>
<dbReference type="EnsemblMetazoa" id="AGAP029731-RA">
    <property type="protein sequence ID" value="AGAP029731-PA"/>
    <property type="gene ID" value="AGAP029731"/>
</dbReference>
<dbReference type="SMART" id="SM00355">
    <property type="entry name" value="ZnF_C2H2"/>
    <property type="match status" value="9"/>
</dbReference>
<keyword evidence="5" id="KW-0862">Zinc</keyword>
<evidence type="ECO:0000256" key="1">
    <source>
        <dbReference type="ARBA" id="ARBA00004123"/>
    </source>
</evidence>
<feature type="region of interest" description="Disordered" evidence="8">
    <location>
        <begin position="136"/>
        <end position="318"/>
    </location>
</feature>
<keyword evidence="2" id="KW-0479">Metal-binding</keyword>
<keyword evidence="6" id="KW-0539">Nucleus</keyword>
<feature type="domain" description="C2H2-type" evidence="9">
    <location>
        <begin position="514"/>
        <end position="541"/>
    </location>
</feature>
<evidence type="ECO:0000256" key="7">
    <source>
        <dbReference type="ARBA" id="ARBA00068876"/>
    </source>
</evidence>
<dbReference type="PROSITE" id="PS50157">
    <property type="entry name" value="ZINC_FINGER_C2H2_2"/>
    <property type="match status" value="7"/>
</dbReference>
<evidence type="ECO:0000256" key="8">
    <source>
        <dbReference type="SAM" id="MobiDB-lite"/>
    </source>
</evidence>
<organism evidence="10 11">
    <name type="scientific">Anopheles gambiae</name>
    <name type="common">African malaria mosquito</name>
    <dbReference type="NCBI Taxonomy" id="7165"/>
    <lineage>
        <taxon>Eukaryota</taxon>
        <taxon>Metazoa</taxon>
        <taxon>Ecdysozoa</taxon>
        <taxon>Arthropoda</taxon>
        <taxon>Hexapoda</taxon>
        <taxon>Insecta</taxon>
        <taxon>Pterygota</taxon>
        <taxon>Neoptera</taxon>
        <taxon>Endopterygota</taxon>
        <taxon>Diptera</taxon>
        <taxon>Nematocera</taxon>
        <taxon>Culicoidea</taxon>
        <taxon>Culicidae</taxon>
        <taxon>Anophelinae</taxon>
        <taxon>Anopheles</taxon>
    </lineage>
</organism>
<feature type="compositionally biased region" description="Acidic residues" evidence="8">
    <location>
        <begin position="197"/>
        <end position="211"/>
    </location>
</feature>
<dbReference type="Pfam" id="PF12874">
    <property type="entry name" value="zf-met"/>
    <property type="match status" value="1"/>
</dbReference>
<dbReference type="InterPro" id="IPR012934">
    <property type="entry name" value="Znf_AD"/>
</dbReference>
<dbReference type="Gene3D" id="3.30.160.60">
    <property type="entry name" value="Classic Zinc Finger"/>
    <property type="match status" value="7"/>
</dbReference>
<dbReference type="GO" id="GO:0000978">
    <property type="term" value="F:RNA polymerase II cis-regulatory region sequence-specific DNA binding"/>
    <property type="evidence" value="ECO:0000318"/>
    <property type="project" value="GO_Central"/>
</dbReference>
<dbReference type="GO" id="GO:0000981">
    <property type="term" value="F:DNA-binding transcription factor activity, RNA polymerase II-specific"/>
    <property type="evidence" value="ECO:0000318"/>
    <property type="project" value="GO_Central"/>
</dbReference>
<comment type="subcellular location">
    <subcellularLocation>
        <location evidence="1">Nucleus</location>
    </subcellularLocation>
</comment>
<dbReference type="VEuPathDB" id="VectorBase:AGAP029731"/>
<dbReference type="GO" id="GO:0006357">
    <property type="term" value="P:regulation of transcription by RNA polymerase II"/>
    <property type="evidence" value="ECO:0000318"/>
    <property type="project" value="GO_Central"/>
</dbReference>
<dbReference type="Pfam" id="PF00096">
    <property type="entry name" value="zf-C2H2"/>
    <property type="match status" value="5"/>
</dbReference>
<feature type="domain" description="C2H2-type" evidence="9">
    <location>
        <begin position="402"/>
        <end position="429"/>
    </location>
</feature>
<dbReference type="InParanoid" id="A0A453Z0Z5"/>
<dbReference type="VEuPathDB" id="VectorBase:AGAMI1_009749"/>
<dbReference type="GO" id="GO:0005634">
    <property type="term" value="C:nucleus"/>
    <property type="evidence" value="ECO:0007669"/>
    <property type="project" value="UniProtKB-SubCell"/>
</dbReference>
<dbReference type="InterPro" id="IPR036236">
    <property type="entry name" value="Znf_C2H2_sf"/>
</dbReference>
<evidence type="ECO:0000256" key="6">
    <source>
        <dbReference type="ARBA" id="ARBA00023242"/>
    </source>
</evidence>
<keyword evidence="4" id="KW-0863">Zinc-finger</keyword>
<evidence type="ECO:0000256" key="5">
    <source>
        <dbReference type="ARBA" id="ARBA00022833"/>
    </source>
</evidence>
<dbReference type="AlphaFoldDB" id="A0A453Z0Z5"/>
<feature type="domain" description="C2H2-type" evidence="9">
    <location>
        <begin position="430"/>
        <end position="457"/>
    </location>
</feature>
<keyword evidence="3" id="KW-0677">Repeat</keyword>
<feature type="domain" description="C2H2-type" evidence="9">
    <location>
        <begin position="486"/>
        <end position="513"/>
    </location>
</feature>
<dbReference type="Pfam" id="PF07776">
    <property type="entry name" value="zf-AD"/>
    <property type="match status" value="1"/>
</dbReference>
<protein>
    <recommendedName>
        <fullName evidence="7">Zinc finger protein 865</fullName>
    </recommendedName>
</protein>
<evidence type="ECO:0000256" key="2">
    <source>
        <dbReference type="ARBA" id="ARBA00022723"/>
    </source>
</evidence>
<evidence type="ECO:0000256" key="4">
    <source>
        <dbReference type="ARBA" id="ARBA00022771"/>
    </source>
</evidence>
<dbReference type="FunFam" id="3.30.160.60:FF:000145">
    <property type="entry name" value="Zinc finger protein 574"/>
    <property type="match status" value="1"/>
</dbReference>
<keyword evidence="11" id="KW-1185">Reference proteome</keyword>
<dbReference type="PANTHER" id="PTHR24409">
    <property type="entry name" value="ZINC FINGER PROTEIN 142"/>
    <property type="match status" value="1"/>
</dbReference>
<feature type="domain" description="C2H2-type" evidence="9">
    <location>
        <begin position="458"/>
        <end position="485"/>
    </location>
</feature>
<dbReference type="FunFam" id="3.30.160.60:FF:002539">
    <property type="entry name" value="GD10244"/>
    <property type="match status" value="1"/>
</dbReference>
<evidence type="ECO:0000259" key="9">
    <source>
        <dbReference type="PROSITE" id="PS50157"/>
    </source>
</evidence>
<evidence type="ECO:0000313" key="11">
    <source>
        <dbReference type="Proteomes" id="UP000007062"/>
    </source>
</evidence>
<dbReference type="FunFam" id="3.30.160.60:FF:002343">
    <property type="entry name" value="Zinc finger protein 33A"/>
    <property type="match status" value="1"/>
</dbReference>
<dbReference type="FunFam" id="3.30.160.60:FF:000446">
    <property type="entry name" value="Zinc finger protein"/>
    <property type="match status" value="1"/>
</dbReference>
<feature type="compositionally biased region" description="Basic and acidic residues" evidence="8">
    <location>
        <begin position="179"/>
        <end position="194"/>
    </location>
</feature>
<dbReference type="SMART" id="SM00868">
    <property type="entry name" value="zf-AD"/>
    <property type="match status" value="1"/>
</dbReference>
<evidence type="ECO:0000256" key="3">
    <source>
        <dbReference type="ARBA" id="ARBA00022737"/>
    </source>
</evidence>
<feature type="domain" description="C2H2-type" evidence="9">
    <location>
        <begin position="542"/>
        <end position="569"/>
    </location>
</feature>
<reference evidence="10 11" key="1">
    <citation type="journal article" date="2002" name="Science">
        <title>The genome sequence of the malaria mosquito Anopheles gambiae.</title>
        <authorList>
            <person name="Holt R.A."/>
            <person name="Subramanian G.M."/>
            <person name="Halpern A."/>
            <person name="Sutton G.G."/>
            <person name="Charlab R."/>
            <person name="Nusskern D.R."/>
            <person name="Wincker P."/>
            <person name="Clark A.G."/>
            <person name="Ribeiro J.M."/>
            <person name="Wides R."/>
            <person name="Salzberg S.L."/>
            <person name="Loftus B."/>
            <person name="Yandell M."/>
            <person name="Majoros W.H."/>
            <person name="Rusch D.B."/>
            <person name="Lai Z."/>
            <person name="Kraft C.L."/>
            <person name="Abril J.F."/>
            <person name="Anthouard V."/>
            <person name="Arensburger P."/>
            <person name="Atkinson P.W."/>
            <person name="Baden H."/>
            <person name="de Berardinis V."/>
            <person name="Baldwin D."/>
            <person name="Benes V."/>
            <person name="Biedler J."/>
            <person name="Blass C."/>
            <person name="Bolanos R."/>
            <person name="Boscus D."/>
            <person name="Barnstead M."/>
            <person name="Cai S."/>
            <person name="Center A."/>
            <person name="Chaturverdi K."/>
            <person name="Christophides G.K."/>
            <person name="Chrystal M.A."/>
            <person name="Clamp M."/>
            <person name="Cravchik A."/>
            <person name="Curwen V."/>
            <person name="Dana A."/>
            <person name="Delcher A."/>
            <person name="Dew I."/>
            <person name="Evans C.A."/>
            <person name="Flanigan M."/>
            <person name="Grundschober-Freimoser A."/>
            <person name="Friedli L."/>
            <person name="Gu Z."/>
            <person name="Guan P."/>
            <person name="Guigo R."/>
            <person name="Hillenmeyer M.E."/>
            <person name="Hladun S.L."/>
            <person name="Hogan J.R."/>
            <person name="Hong Y.S."/>
            <person name="Hoover J."/>
            <person name="Jaillon O."/>
            <person name="Ke Z."/>
            <person name="Kodira C."/>
            <person name="Kokoza E."/>
            <person name="Koutsos A."/>
            <person name="Letunic I."/>
            <person name="Levitsky A."/>
            <person name="Liang Y."/>
            <person name="Lin J.J."/>
            <person name="Lobo N.F."/>
            <person name="Lopez J.R."/>
            <person name="Malek J.A."/>
            <person name="McIntosh T.C."/>
            <person name="Meister S."/>
            <person name="Miller J."/>
            <person name="Mobarry C."/>
            <person name="Mongin E."/>
            <person name="Murphy S.D."/>
            <person name="O'Brochta D.A."/>
            <person name="Pfannkoch C."/>
            <person name="Qi R."/>
            <person name="Regier M.A."/>
            <person name="Remington K."/>
            <person name="Shao H."/>
            <person name="Sharakhova M.V."/>
            <person name="Sitter C.D."/>
            <person name="Shetty J."/>
            <person name="Smith T.J."/>
            <person name="Strong R."/>
            <person name="Sun J."/>
            <person name="Thomasova D."/>
            <person name="Ton L.Q."/>
            <person name="Topalis P."/>
            <person name="Tu Z."/>
            <person name="Unger M.F."/>
            <person name="Walenz B."/>
            <person name="Wang A."/>
            <person name="Wang J."/>
            <person name="Wang M."/>
            <person name="Wang X."/>
            <person name="Woodford K.J."/>
            <person name="Wortman J.R."/>
            <person name="Wu M."/>
            <person name="Yao A."/>
            <person name="Zdobnov E.M."/>
            <person name="Zhang H."/>
            <person name="Zhao Q."/>
            <person name="Zhao S."/>
            <person name="Zhu S.C."/>
            <person name="Zhimulev I."/>
            <person name="Coluzzi M."/>
            <person name="della Torre A."/>
            <person name="Roth C.W."/>
            <person name="Louis C."/>
            <person name="Kalush F."/>
            <person name="Mural R.J."/>
            <person name="Myers E.W."/>
            <person name="Adams M.D."/>
            <person name="Smith H.O."/>
            <person name="Broder S."/>
            <person name="Gardner M.J."/>
            <person name="Fraser C.M."/>
            <person name="Birney E."/>
            <person name="Bork P."/>
            <person name="Brey P.T."/>
            <person name="Venter J.C."/>
            <person name="Weissenbach J."/>
            <person name="Kafatos F.C."/>
            <person name="Collins F.H."/>
            <person name="Hoffman S.L."/>
        </authorList>
    </citation>
    <scope>NUCLEOTIDE SEQUENCE [LARGE SCALE GENOMIC DNA]</scope>
    <source>
        <strain evidence="10 11">PEST</strain>
    </source>
</reference>
<accession>A0A453Z0Z5</accession>
<name>A0A453Z0Z5_ANOGA</name>
<reference evidence="10" key="3">
    <citation type="submission" date="2020-05" db="UniProtKB">
        <authorList>
            <consortium name="EnsemblMetazoa"/>
        </authorList>
    </citation>
    <scope>IDENTIFICATION</scope>
    <source>
        <strain evidence="10">PEST</strain>
    </source>
</reference>